<comment type="subcellular location">
    <subcellularLocation>
        <location evidence="1">Cell membrane</location>
        <topology evidence="1">Multi-pass membrane protein</topology>
    </subcellularLocation>
</comment>
<evidence type="ECO:0000313" key="8">
    <source>
        <dbReference type="Proteomes" id="UP000324781"/>
    </source>
</evidence>
<gene>
    <name evidence="7" type="ORF">SAMN05444373_10319</name>
</gene>
<dbReference type="AlphaFoldDB" id="A0A1M6HBM7"/>
<feature type="transmembrane region" description="Helical" evidence="6">
    <location>
        <begin position="317"/>
        <end position="335"/>
    </location>
</feature>
<sequence length="356" mass="37608">MGSLFKKMARSQLAIPLFALFLLVVFNLIRDPEFFSITIATNNDGNAVLSGNLISILNGASAIAILSIGMTLITSSCKGQDISVAAVAAIAGSVFVSVLRANEITIPVFLLAFLLSCVVSVLFSLFNGVLVAVFKIQPMIATLILFSAGRSIAYWINGGATPTVSSPLLTSIGGFIPGIPIPTPILIMVIFLILITLVLRFTNLGLYTQVVGINEGTAHLNGISPVWIKLIAFIISGVCVATAGCITVCRIGLINHETLLLDAEMDVILAVAIGGNALSGGKFNLYGSVIGAYIIQALTVTLYAMKVPSAAVKAYKAIVIILIVVCSSPVVKDFVVRMYKKMFKKQPEKEVQAKAA</sequence>
<dbReference type="PANTHER" id="PTHR32196:SF19">
    <property type="entry name" value="GALACTOFURANOSE TRANSPORTER PERMEASE PROTEIN YTFT"/>
    <property type="match status" value="1"/>
</dbReference>
<accession>A0A1M6HBM7</accession>
<evidence type="ECO:0000256" key="1">
    <source>
        <dbReference type="ARBA" id="ARBA00004651"/>
    </source>
</evidence>
<evidence type="ECO:0000256" key="3">
    <source>
        <dbReference type="ARBA" id="ARBA00022692"/>
    </source>
</evidence>
<evidence type="ECO:0000256" key="5">
    <source>
        <dbReference type="ARBA" id="ARBA00023136"/>
    </source>
</evidence>
<dbReference type="Pfam" id="PF02653">
    <property type="entry name" value="BPD_transp_2"/>
    <property type="match status" value="1"/>
</dbReference>
<organism evidence="7 8">
    <name type="scientific">Thermoclostridium caenicola</name>
    <dbReference type="NCBI Taxonomy" id="659425"/>
    <lineage>
        <taxon>Bacteria</taxon>
        <taxon>Bacillati</taxon>
        <taxon>Bacillota</taxon>
        <taxon>Clostridia</taxon>
        <taxon>Eubacteriales</taxon>
        <taxon>Oscillospiraceae</taxon>
        <taxon>Thermoclostridium</taxon>
    </lineage>
</organism>
<evidence type="ECO:0000256" key="6">
    <source>
        <dbReference type="SAM" id="Phobius"/>
    </source>
</evidence>
<evidence type="ECO:0000313" key="7">
    <source>
        <dbReference type="EMBL" id="SHJ19543.1"/>
    </source>
</evidence>
<dbReference type="GO" id="GO:0005886">
    <property type="term" value="C:plasma membrane"/>
    <property type="evidence" value="ECO:0007669"/>
    <property type="project" value="UniProtKB-SubCell"/>
</dbReference>
<feature type="transmembrane region" description="Helical" evidence="6">
    <location>
        <begin position="285"/>
        <end position="305"/>
    </location>
</feature>
<reference evidence="7 8" key="1">
    <citation type="submission" date="2016-11" db="EMBL/GenBank/DDBJ databases">
        <authorList>
            <person name="Varghese N."/>
            <person name="Submissions S."/>
        </authorList>
    </citation>
    <scope>NUCLEOTIDE SEQUENCE [LARGE SCALE GENOMIC DNA]</scope>
    <source>
        <strain evidence="7 8">DSM 19027</strain>
    </source>
</reference>
<feature type="transmembrane region" description="Helical" evidence="6">
    <location>
        <begin position="49"/>
        <end position="70"/>
    </location>
</feature>
<feature type="transmembrane region" description="Helical" evidence="6">
    <location>
        <begin position="12"/>
        <end position="29"/>
    </location>
</feature>
<dbReference type="InterPro" id="IPR001851">
    <property type="entry name" value="ABC_transp_permease"/>
</dbReference>
<dbReference type="Proteomes" id="UP000324781">
    <property type="component" value="Unassembled WGS sequence"/>
</dbReference>
<keyword evidence="8" id="KW-1185">Reference proteome</keyword>
<feature type="transmembrane region" description="Helical" evidence="6">
    <location>
        <begin position="230"/>
        <end position="253"/>
    </location>
</feature>
<feature type="transmembrane region" description="Helical" evidence="6">
    <location>
        <begin position="259"/>
        <end position="278"/>
    </location>
</feature>
<dbReference type="OrthoDB" id="9784538at2"/>
<name>A0A1M6HBM7_9FIRM</name>
<evidence type="ECO:0000256" key="2">
    <source>
        <dbReference type="ARBA" id="ARBA00022475"/>
    </source>
</evidence>
<feature type="transmembrane region" description="Helical" evidence="6">
    <location>
        <begin position="138"/>
        <end position="156"/>
    </location>
</feature>
<keyword evidence="2" id="KW-1003">Cell membrane</keyword>
<proteinExistence type="predicted"/>
<dbReference type="CDD" id="cd06579">
    <property type="entry name" value="TM_PBP1_transp_AraH_like"/>
    <property type="match status" value="1"/>
</dbReference>
<dbReference type="EMBL" id="FQZP01000031">
    <property type="protein sequence ID" value="SHJ19543.1"/>
    <property type="molecule type" value="Genomic_DNA"/>
</dbReference>
<dbReference type="RefSeq" id="WP_149678955.1">
    <property type="nucleotide sequence ID" value="NZ_DAONMB010000044.1"/>
</dbReference>
<keyword evidence="4 6" id="KW-1133">Transmembrane helix</keyword>
<keyword evidence="3 6" id="KW-0812">Transmembrane</keyword>
<protein>
    <submittedName>
        <fullName evidence="7">Monosaccharide ABC transporter membrane protein, CUT2 family</fullName>
    </submittedName>
</protein>
<feature type="transmembrane region" description="Helical" evidence="6">
    <location>
        <begin position="176"/>
        <end position="199"/>
    </location>
</feature>
<evidence type="ECO:0000256" key="4">
    <source>
        <dbReference type="ARBA" id="ARBA00022989"/>
    </source>
</evidence>
<dbReference type="GO" id="GO:0022857">
    <property type="term" value="F:transmembrane transporter activity"/>
    <property type="evidence" value="ECO:0007669"/>
    <property type="project" value="InterPro"/>
</dbReference>
<dbReference type="PANTHER" id="PTHR32196">
    <property type="entry name" value="ABC TRANSPORTER PERMEASE PROTEIN YPHD-RELATED-RELATED"/>
    <property type="match status" value="1"/>
</dbReference>
<feature type="transmembrane region" description="Helical" evidence="6">
    <location>
        <begin position="106"/>
        <end position="126"/>
    </location>
</feature>
<keyword evidence="5 6" id="KW-0472">Membrane</keyword>
<feature type="transmembrane region" description="Helical" evidence="6">
    <location>
        <begin position="82"/>
        <end position="100"/>
    </location>
</feature>